<evidence type="ECO:0000256" key="1">
    <source>
        <dbReference type="SAM" id="SignalP"/>
    </source>
</evidence>
<feature type="chain" id="PRO_5035428189" evidence="1">
    <location>
        <begin position="25"/>
        <end position="98"/>
    </location>
</feature>
<dbReference type="SMART" id="SM00696">
    <property type="entry name" value="DM9"/>
    <property type="match status" value="1"/>
</dbReference>
<keyword evidence="3" id="KW-1185">Reference proteome</keyword>
<reference evidence="2" key="1">
    <citation type="submission" date="2019-08" db="EMBL/GenBank/DDBJ databases">
        <title>The genome of the North American firefly Photinus pyralis.</title>
        <authorList>
            <consortium name="Photinus pyralis genome working group"/>
            <person name="Fallon T.R."/>
            <person name="Sander Lower S.E."/>
            <person name="Weng J.-K."/>
        </authorList>
    </citation>
    <scope>NUCLEOTIDE SEQUENCE</scope>
    <source>
        <strain evidence="2">TRF0915ILg1</strain>
        <tissue evidence="2">Whole body</tissue>
    </source>
</reference>
<evidence type="ECO:0000313" key="2">
    <source>
        <dbReference type="EMBL" id="KAF2880239.1"/>
    </source>
</evidence>
<evidence type="ECO:0000313" key="3">
    <source>
        <dbReference type="Proteomes" id="UP000801492"/>
    </source>
</evidence>
<proteinExistence type="predicted"/>
<comment type="caution">
    <text evidence="2">The sequence shown here is derived from an EMBL/GenBank/DDBJ whole genome shotgun (WGS) entry which is preliminary data.</text>
</comment>
<feature type="signal peptide" evidence="1">
    <location>
        <begin position="1"/>
        <end position="24"/>
    </location>
</feature>
<name>A0A8K0C4W3_IGNLU</name>
<gene>
    <name evidence="2" type="ORF">ILUMI_25933</name>
</gene>
<sequence>MVGFKENILSAFILLYCGFPRCSCIFEEDYCWRDYDGVIPSDAFKAGLDKNQRPIYIGQVLYQNKLVPGSIYENKNEIHFEFGKAYTETKNIKVRTKN</sequence>
<accession>A0A8K0C4W3</accession>
<dbReference type="Proteomes" id="UP000801492">
    <property type="component" value="Unassembled WGS sequence"/>
</dbReference>
<protein>
    <submittedName>
        <fullName evidence="2">Uncharacterized protein</fullName>
    </submittedName>
</protein>
<dbReference type="EMBL" id="VTPC01090999">
    <property type="protein sequence ID" value="KAF2880239.1"/>
    <property type="molecule type" value="Genomic_DNA"/>
</dbReference>
<keyword evidence="1" id="KW-0732">Signal</keyword>
<dbReference type="InterPro" id="IPR006616">
    <property type="entry name" value="DM9_repeat"/>
</dbReference>
<dbReference type="AlphaFoldDB" id="A0A8K0C4W3"/>
<dbReference type="OrthoDB" id="6777788at2759"/>
<organism evidence="2 3">
    <name type="scientific">Ignelater luminosus</name>
    <name type="common">Cucubano</name>
    <name type="synonym">Pyrophorus luminosus</name>
    <dbReference type="NCBI Taxonomy" id="2038154"/>
    <lineage>
        <taxon>Eukaryota</taxon>
        <taxon>Metazoa</taxon>
        <taxon>Ecdysozoa</taxon>
        <taxon>Arthropoda</taxon>
        <taxon>Hexapoda</taxon>
        <taxon>Insecta</taxon>
        <taxon>Pterygota</taxon>
        <taxon>Neoptera</taxon>
        <taxon>Endopterygota</taxon>
        <taxon>Coleoptera</taxon>
        <taxon>Polyphaga</taxon>
        <taxon>Elateriformia</taxon>
        <taxon>Elateroidea</taxon>
        <taxon>Elateridae</taxon>
        <taxon>Agrypninae</taxon>
        <taxon>Pyrophorini</taxon>
        <taxon>Ignelater</taxon>
    </lineage>
</organism>
<dbReference type="Pfam" id="PF11901">
    <property type="entry name" value="DM9"/>
    <property type="match status" value="1"/>
</dbReference>